<name>A0A5B3GKV6_9BACT</name>
<dbReference type="AlphaFoldDB" id="A0A5B3GKV6"/>
<protein>
    <submittedName>
        <fullName evidence="2">Uncharacterized protein</fullName>
    </submittedName>
</protein>
<feature type="region of interest" description="Disordered" evidence="1">
    <location>
        <begin position="35"/>
        <end position="67"/>
    </location>
</feature>
<dbReference type="Proteomes" id="UP000322658">
    <property type="component" value="Unassembled WGS sequence"/>
</dbReference>
<gene>
    <name evidence="2" type="ORF">F2Y07_11795</name>
</gene>
<evidence type="ECO:0000313" key="2">
    <source>
        <dbReference type="EMBL" id="KAA2373956.1"/>
    </source>
</evidence>
<comment type="caution">
    <text evidence="2">The sequence shown here is derived from an EMBL/GenBank/DDBJ whole genome shotgun (WGS) entry which is preliminary data.</text>
</comment>
<evidence type="ECO:0000313" key="3">
    <source>
        <dbReference type="Proteomes" id="UP000322658"/>
    </source>
</evidence>
<reference evidence="2 3" key="1">
    <citation type="journal article" date="2019" name="Nat. Med.">
        <title>A library of human gut bacterial isolates paired with longitudinal multiomics data enables mechanistic microbiome research.</title>
        <authorList>
            <person name="Poyet M."/>
            <person name="Groussin M."/>
            <person name="Gibbons S.M."/>
            <person name="Avila-Pacheco J."/>
            <person name="Jiang X."/>
            <person name="Kearney S.M."/>
            <person name="Perrotta A.R."/>
            <person name="Berdy B."/>
            <person name="Zhao S."/>
            <person name="Lieberman T.D."/>
            <person name="Swanson P.K."/>
            <person name="Smith M."/>
            <person name="Roesemann S."/>
            <person name="Alexander J.E."/>
            <person name="Rich S.A."/>
            <person name="Livny J."/>
            <person name="Vlamakis H."/>
            <person name="Clish C."/>
            <person name="Bullock K."/>
            <person name="Deik A."/>
            <person name="Scott J."/>
            <person name="Pierce K.A."/>
            <person name="Xavier R.J."/>
            <person name="Alm E.J."/>
        </authorList>
    </citation>
    <scope>NUCLEOTIDE SEQUENCE [LARGE SCALE GENOMIC DNA]</scope>
    <source>
        <strain evidence="2 3">BIOML-A1</strain>
    </source>
</reference>
<sequence length="67" mass="7294">MKTLLEMLAAAASGLFMALSFWLAVEIDNAELQAGKSPHSGFTPDCPKAFDGFEKPSRPHGMRNNNQ</sequence>
<dbReference type="EMBL" id="VVXJ01000029">
    <property type="protein sequence ID" value="KAA2373956.1"/>
    <property type="molecule type" value="Genomic_DNA"/>
</dbReference>
<accession>A0A5B3GKV6</accession>
<proteinExistence type="predicted"/>
<organism evidence="2 3">
    <name type="scientific">Alistipes shahii</name>
    <dbReference type="NCBI Taxonomy" id="328814"/>
    <lineage>
        <taxon>Bacteria</taxon>
        <taxon>Pseudomonadati</taxon>
        <taxon>Bacteroidota</taxon>
        <taxon>Bacteroidia</taxon>
        <taxon>Bacteroidales</taxon>
        <taxon>Rikenellaceae</taxon>
        <taxon>Alistipes</taxon>
    </lineage>
</organism>
<evidence type="ECO:0000256" key="1">
    <source>
        <dbReference type="SAM" id="MobiDB-lite"/>
    </source>
</evidence>